<dbReference type="GO" id="GO:0012505">
    <property type="term" value="C:endomembrane system"/>
    <property type="evidence" value="ECO:0007669"/>
    <property type="project" value="UniProtKB-SubCell"/>
</dbReference>
<feature type="transmembrane region" description="Helical" evidence="5">
    <location>
        <begin position="353"/>
        <end position="375"/>
    </location>
</feature>
<name>A0ABD6AUL3_9EURY</name>
<dbReference type="Pfam" id="PF01988">
    <property type="entry name" value="VIT1"/>
    <property type="match status" value="1"/>
</dbReference>
<keyword evidence="4 5" id="KW-0472">Membrane</keyword>
<protein>
    <submittedName>
        <fullName evidence="6">VIT1/CCC1 transporter family protein</fullName>
    </submittedName>
</protein>
<dbReference type="InterPro" id="IPR008217">
    <property type="entry name" value="Ccc1_fam"/>
</dbReference>
<dbReference type="SUPFAM" id="SSF47240">
    <property type="entry name" value="Ferritin-like"/>
    <property type="match status" value="1"/>
</dbReference>
<keyword evidence="2 5" id="KW-0812">Transmembrane</keyword>
<dbReference type="InterPro" id="IPR009078">
    <property type="entry name" value="Ferritin-like_SF"/>
</dbReference>
<feature type="transmembrane region" description="Helical" evidence="5">
    <location>
        <begin position="291"/>
        <end position="312"/>
    </location>
</feature>
<accession>A0ABD6AUL3</accession>
<evidence type="ECO:0000256" key="2">
    <source>
        <dbReference type="ARBA" id="ARBA00022692"/>
    </source>
</evidence>
<comment type="subcellular location">
    <subcellularLocation>
        <location evidence="1">Endomembrane system</location>
        <topology evidence="1">Multi-pass membrane protein</topology>
    </subcellularLocation>
</comment>
<dbReference type="Proteomes" id="UP001597187">
    <property type="component" value="Unassembled WGS sequence"/>
</dbReference>
<dbReference type="AlphaFoldDB" id="A0ABD6AUL3"/>
<feature type="transmembrane region" description="Helical" evidence="5">
    <location>
        <begin position="318"/>
        <end position="341"/>
    </location>
</feature>
<evidence type="ECO:0000256" key="1">
    <source>
        <dbReference type="ARBA" id="ARBA00004127"/>
    </source>
</evidence>
<dbReference type="PANTHER" id="PTHR31851">
    <property type="entry name" value="FE(2+)/MN(2+) TRANSPORTER PCL1"/>
    <property type="match status" value="1"/>
</dbReference>
<evidence type="ECO:0000256" key="4">
    <source>
        <dbReference type="ARBA" id="ARBA00023136"/>
    </source>
</evidence>
<evidence type="ECO:0000313" key="6">
    <source>
        <dbReference type="EMBL" id="MFD1513416.1"/>
    </source>
</evidence>
<dbReference type="EMBL" id="JBHUDC010000003">
    <property type="protein sequence ID" value="MFD1513416.1"/>
    <property type="molecule type" value="Genomic_DNA"/>
</dbReference>
<keyword evidence="7" id="KW-1185">Reference proteome</keyword>
<keyword evidence="3 5" id="KW-1133">Transmembrane helix</keyword>
<organism evidence="6 7">
    <name type="scientific">Halomarina rubra</name>
    <dbReference type="NCBI Taxonomy" id="2071873"/>
    <lineage>
        <taxon>Archaea</taxon>
        <taxon>Methanobacteriati</taxon>
        <taxon>Methanobacteriota</taxon>
        <taxon>Stenosarchaea group</taxon>
        <taxon>Halobacteria</taxon>
        <taxon>Halobacteriales</taxon>
        <taxon>Natronomonadaceae</taxon>
        <taxon>Halomarina</taxon>
    </lineage>
</organism>
<comment type="caution">
    <text evidence="6">The sequence shown here is derived from an EMBL/GenBank/DDBJ whole genome shotgun (WGS) entry which is preliminary data.</text>
</comment>
<dbReference type="RefSeq" id="WP_250873369.1">
    <property type="nucleotide sequence ID" value="NZ_JALXFV010000003.1"/>
</dbReference>
<evidence type="ECO:0000256" key="5">
    <source>
        <dbReference type="SAM" id="Phobius"/>
    </source>
</evidence>
<gene>
    <name evidence="6" type="ORF">ACFSBT_09010</name>
</gene>
<reference evidence="6 7" key="1">
    <citation type="journal article" date="2019" name="Int. J. Syst. Evol. Microbiol.">
        <title>The Global Catalogue of Microorganisms (GCM) 10K type strain sequencing project: providing services to taxonomists for standard genome sequencing and annotation.</title>
        <authorList>
            <consortium name="The Broad Institute Genomics Platform"/>
            <consortium name="The Broad Institute Genome Sequencing Center for Infectious Disease"/>
            <person name="Wu L."/>
            <person name="Ma J."/>
        </authorList>
    </citation>
    <scope>NUCLEOTIDE SEQUENCE [LARGE SCALE GENOMIC DNA]</scope>
    <source>
        <strain evidence="6 7">CGMCC 1.12563</strain>
    </source>
</reference>
<evidence type="ECO:0000313" key="7">
    <source>
        <dbReference type="Proteomes" id="UP001597187"/>
    </source>
</evidence>
<evidence type="ECO:0000256" key="3">
    <source>
        <dbReference type="ARBA" id="ARBA00022989"/>
    </source>
</evidence>
<proteinExistence type="predicted"/>
<sequence>MADSEAIERYRQNRRDEIDSATVYDAMADAEPQSQLASVYRQLAVTEREHAAFWGRLLSEAGFDEPEPRPSWRARVLAWVARHVGPDAVVGTMRAGEAVGGAGYASQPEVEGTGMIADERSHDRLLVAIAGTGGPGVEGGTLARLEGRHRATSGNALRAAVLGANDGLVSNLSLVMGVAGAALDTTAILVTGLAGLLAGAGSMAMGEWLSVQSSRELYQRQISIEAAELAEAPDEEREELALIYQAKGLSQDQAEQLADQIISDEATALDTLAREELGIDPEELGGSAWEAAGASFILFALGAIVPVIPFFALSGLTAVAVSLLLSGVALFVVGAGITVLTGRSVLYSGTRQVVIGLAAAALTYGVGTLIGVSIAG</sequence>